<dbReference type="AlphaFoldDB" id="A0AAE0DDV1"/>
<comment type="caution">
    <text evidence="1">The sequence shown here is derived from an EMBL/GenBank/DDBJ whole genome shotgun (WGS) entry which is preliminary data.</text>
</comment>
<name>A0AAE0DDV1_9LECA</name>
<keyword evidence="2" id="KW-1185">Reference proteome</keyword>
<dbReference type="Gene3D" id="3.30.420.10">
    <property type="entry name" value="Ribonuclease H-like superfamily/Ribonuclease H"/>
    <property type="match status" value="1"/>
</dbReference>
<proteinExistence type="predicted"/>
<sequence length="242" mass="28622">MQGVIEFLEAKGLLKKNANTPIPTELPTKHDIYEYFNVPDRSASRILGAENPTEQAAESSRRGYYQGIEEKRGLKGKIGWRELKRMEEIVNDGNIRYRALLWAELAKKAGLTGDKQVHFYTVRKLMQDQEYYKCIACTKNWLSSNIRIERRVFAWDKQTYKLEDWKRVRWSDEIYFGFGPEGKLRIIRRPGERFCWDCIQERGKPLEEKDKKRLYAWAAVGWNFKTPLIWYTIPLNQNGKMS</sequence>
<dbReference type="Proteomes" id="UP001276659">
    <property type="component" value="Unassembled WGS sequence"/>
</dbReference>
<dbReference type="GO" id="GO:0003676">
    <property type="term" value="F:nucleic acid binding"/>
    <property type="evidence" value="ECO:0007669"/>
    <property type="project" value="InterPro"/>
</dbReference>
<reference evidence="1" key="1">
    <citation type="submission" date="2022-11" db="EMBL/GenBank/DDBJ databases">
        <title>Chromosomal genome sequence assembly and mating type (MAT) locus characterization of the leprose asexual lichenized fungus Lepraria neglecta (Nyl.) Erichsen.</title>
        <authorList>
            <person name="Allen J.L."/>
            <person name="Pfeffer B."/>
        </authorList>
    </citation>
    <scope>NUCLEOTIDE SEQUENCE</scope>
    <source>
        <strain evidence="1">Allen 5258</strain>
    </source>
</reference>
<dbReference type="EMBL" id="JASNWA010000011">
    <property type="protein sequence ID" value="KAK3167337.1"/>
    <property type="molecule type" value="Genomic_DNA"/>
</dbReference>
<dbReference type="InterPro" id="IPR036397">
    <property type="entry name" value="RNaseH_sf"/>
</dbReference>
<organism evidence="1 2">
    <name type="scientific">Lepraria neglecta</name>
    <dbReference type="NCBI Taxonomy" id="209136"/>
    <lineage>
        <taxon>Eukaryota</taxon>
        <taxon>Fungi</taxon>
        <taxon>Dikarya</taxon>
        <taxon>Ascomycota</taxon>
        <taxon>Pezizomycotina</taxon>
        <taxon>Lecanoromycetes</taxon>
        <taxon>OSLEUM clade</taxon>
        <taxon>Lecanoromycetidae</taxon>
        <taxon>Lecanorales</taxon>
        <taxon>Lecanorineae</taxon>
        <taxon>Stereocaulaceae</taxon>
        <taxon>Lepraria</taxon>
    </lineage>
</organism>
<gene>
    <name evidence="1" type="ORF">OEA41_010464</name>
</gene>
<evidence type="ECO:0000313" key="1">
    <source>
        <dbReference type="EMBL" id="KAK3167337.1"/>
    </source>
</evidence>
<evidence type="ECO:0000313" key="2">
    <source>
        <dbReference type="Proteomes" id="UP001276659"/>
    </source>
</evidence>
<protein>
    <submittedName>
        <fullName evidence="1">Uncharacterized protein</fullName>
    </submittedName>
</protein>
<accession>A0AAE0DDV1</accession>